<organism evidence="12 13">
    <name type="scientific">Alligator mississippiensis</name>
    <name type="common">American alligator</name>
    <dbReference type="NCBI Taxonomy" id="8496"/>
    <lineage>
        <taxon>Eukaryota</taxon>
        <taxon>Metazoa</taxon>
        <taxon>Chordata</taxon>
        <taxon>Craniata</taxon>
        <taxon>Vertebrata</taxon>
        <taxon>Euteleostomi</taxon>
        <taxon>Archelosauria</taxon>
        <taxon>Archosauria</taxon>
        <taxon>Crocodylia</taxon>
        <taxon>Alligatoridae</taxon>
        <taxon>Alligatorinae</taxon>
        <taxon>Alligator</taxon>
    </lineage>
</organism>
<evidence type="ECO:0000256" key="6">
    <source>
        <dbReference type="ARBA" id="ARBA00023274"/>
    </source>
</evidence>
<dbReference type="InterPro" id="IPR021757">
    <property type="entry name" value="Ribosomal_mL46_N"/>
</dbReference>
<dbReference type="FunFam" id="3.90.79.10:FF:000018">
    <property type="entry name" value="39S ribosomal protein L46, mitochondrial"/>
    <property type="match status" value="1"/>
</dbReference>
<protein>
    <recommendedName>
        <fullName evidence="7">Large ribosomal subunit protein mL46</fullName>
    </recommendedName>
    <alternativeName>
        <fullName evidence="8">39S ribosomal protein L46, mitochondrial</fullName>
    </alternativeName>
</protein>
<evidence type="ECO:0000256" key="8">
    <source>
        <dbReference type="ARBA" id="ARBA00035534"/>
    </source>
</evidence>
<feature type="chain" id="PRO_5007584879" description="Large ribosomal subunit protein mL46" evidence="10">
    <location>
        <begin position="26"/>
        <end position="242"/>
    </location>
</feature>
<evidence type="ECO:0000256" key="3">
    <source>
        <dbReference type="ARBA" id="ARBA00022946"/>
    </source>
</evidence>
<evidence type="ECO:0000259" key="11">
    <source>
        <dbReference type="Pfam" id="PF11788"/>
    </source>
</evidence>
<dbReference type="SUPFAM" id="SSF55811">
    <property type="entry name" value="Nudix"/>
    <property type="match status" value="1"/>
</dbReference>
<dbReference type="PANTHER" id="PTHR13124:SF12">
    <property type="entry name" value="LARGE RIBOSOMAL SUBUNIT PROTEIN ML46"/>
    <property type="match status" value="1"/>
</dbReference>
<dbReference type="InterPro" id="IPR015797">
    <property type="entry name" value="NUDIX_hydrolase-like_dom_sf"/>
</dbReference>
<comment type="caution">
    <text evidence="12">The sequence shown here is derived from an EMBL/GenBank/DDBJ whole genome shotgun (WGS) entry which is preliminary data.</text>
</comment>
<keyword evidence="10" id="KW-0732">Signal</keyword>
<dbReference type="CDD" id="cd04661">
    <property type="entry name" value="NUDIX_MRP_L46"/>
    <property type="match status" value="1"/>
</dbReference>
<keyword evidence="3" id="KW-0809">Transit peptide</keyword>
<feature type="signal peptide" evidence="10">
    <location>
        <begin position="1"/>
        <end position="25"/>
    </location>
</feature>
<evidence type="ECO:0000256" key="9">
    <source>
        <dbReference type="SAM" id="MobiDB-lite"/>
    </source>
</evidence>
<dbReference type="EMBL" id="AKHW03006295">
    <property type="protein sequence ID" value="KYO21067.1"/>
    <property type="molecule type" value="Genomic_DNA"/>
</dbReference>
<dbReference type="GO" id="GO:0003735">
    <property type="term" value="F:structural constituent of ribosome"/>
    <property type="evidence" value="ECO:0007669"/>
    <property type="project" value="InterPro"/>
</dbReference>
<sequence length="242" mass="28308">MAAPTRASWRLLGALCLQRPPLLSAVLTPEEEEVAQLMQQWETERSRLSDHEVRYRDEQERLRHPRDNDDDLDRNRVVLVQDLEEIWEDKFQKTELAPRLTDADKSNDRTSLNRKLDSNLTLLVKQKVGDQEMWLLPQIEWQSGETLRSTAERALVSFLGNRIQAKFLGNAPCGLYKYKFPRAIRTENSVGAKVFFFKALLQSDHLSKEERKGDCVWVTKSEMEDYLKPEYLKQISRFVVDL</sequence>
<keyword evidence="5" id="KW-0496">Mitochondrion</keyword>
<dbReference type="eggNOG" id="KOG4548">
    <property type="taxonomic scope" value="Eukaryota"/>
</dbReference>
<evidence type="ECO:0000313" key="13">
    <source>
        <dbReference type="Proteomes" id="UP000050525"/>
    </source>
</evidence>
<reference evidence="12 13" key="1">
    <citation type="journal article" date="2012" name="Genome Biol.">
        <title>Sequencing three crocodilian genomes to illuminate the evolution of archosaurs and amniotes.</title>
        <authorList>
            <person name="St John J.A."/>
            <person name="Braun E.L."/>
            <person name="Isberg S.R."/>
            <person name="Miles L.G."/>
            <person name="Chong A.Y."/>
            <person name="Gongora J."/>
            <person name="Dalzell P."/>
            <person name="Moran C."/>
            <person name="Bed'hom B."/>
            <person name="Abzhanov A."/>
            <person name="Burgess S.C."/>
            <person name="Cooksey A.M."/>
            <person name="Castoe T.A."/>
            <person name="Crawford N.G."/>
            <person name="Densmore L.D."/>
            <person name="Drew J.C."/>
            <person name="Edwards S.V."/>
            <person name="Faircloth B.C."/>
            <person name="Fujita M.K."/>
            <person name="Greenwold M.J."/>
            <person name="Hoffmann F.G."/>
            <person name="Howard J.M."/>
            <person name="Iguchi T."/>
            <person name="Janes D.E."/>
            <person name="Khan S.Y."/>
            <person name="Kohno S."/>
            <person name="de Koning A.J."/>
            <person name="Lance S.L."/>
            <person name="McCarthy F.M."/>
            <person name="McCormack J.E."/>
            <person name="Merchant M.E."/>
            <person name="Peterson D.G."/>
            <person name="Pollock D.D."/>
            <person name="Pourmand N."/>
            <person name="Raney B.J."/>
            <person name="Roessler K.A."/>
            <person name="Sanford J.R."/>
            <person name="Sawyer R.H."/>
            <person name="Schmidt C.J."/>
            <person name="Triplett E.W."/>
            <person name="Tuberville T.D."/>
            <person name="Venegas-Anaya M."/>
            <person name="Howard J.T."/>
            <person name="Jarvis E.D."/>
            <person name="Guillette L.J.Jr."/>
            <person name="Glenn T.C."/>
            <person name="Green R.E."/>
            <person name="Ray D.A."/>
        </authorList>
    </citation>
    <scope>NUCLEOTIDE SEQUENCE [LARGE SCALE GENOMIC DNA]</scope>
    <source>
        <strain evidence="12">KSC_2009_1</strain>
    </source>
</reference>
<dbReference type="InterPro" id="IPR040008">
    <property type="entry name" value="Ribosomal_mL46"/>
</dbReference>
<keyword evidence="6" id="KW-0687">Ribonucleoprotein</keyword>
<evidence type="ECO:0000256" key="2">
    <source>
        <dbReference type="ARBA" id="ARBA00009070"/>
    </source>
</evidence>
<evidence type="ECO:0000313" key="12">
    <source>
        <dbReference type="EMBL" id="KYO21067.1"/>
    </source>
</evidence>
<name>A0A151M969_ALLMI</name>
<evidence type="ECO:0000256" key="1">
    <source>
        <dbReference type="ARBA" id="ARBA00004173"/>
    </source>
</evidence>
<dbReference type="GO" id="GO:0005762">
    <property type="term" value="C:mitochondrial large ribosomal subunit"/>
    <property type="evidence" value="ECO:0007669"/>
    <property type="project" value="TreeGrafter"/>
</dbReference>
<dbReference type="GO" id="GO:0005743">
    <property type="term" value="C:mitochondrial inner membrane"/>
    <property type="evidence" value="ECO:0007669"/>
    <property type="project" value="UniProtKB-ARBA"/>
</dbReference>
<gene>
    <name evidence="12" type="primary">MRPL46</name>
    <name evidence="12" type="ORF">Y1Q_0001372</name>
</gene>
<evidence type="ECO:0000256" key="7">
    <source>
        <dbReference type="ARBA" id="ARBA00035190"/>
    </source>
</evidence>
<evidence type="ECO:0000256" key="10">
    <source>
        <dbReference type="SAM" id="SignalP"/>
    </source>
</evidence>
<dbReference type="PANTHER" id="PTHR13124">
    <property type="entry name" value="39S RIBOSOMAL PROTEIN L46, MITOCHONDRIAL PRECURSOR-RELATED"/>
    <property type="match status" value="1"/>
</dbReference>
<dbReference type="InterPro" id="IPR033650">
    <property type="entry name" value="Ribosomal_mL46_NUDIX"/>
</dbReference>
<feature type="compositionally biased region" description="Basic and acidic residues" evidence="9">
    <location>
        <begin position="48"/>
        <end position="67"/>
    </location>
</feature>
<dbReference type="Proteomes" id="UP000050525">
    <property type="component" value="Unassembled WGS sequence"/>
</dbReference>
<dbReference type="STRING" id="8496.A0A151M969"/>
<dbReference type="Gene3D" id="3.90.79.10">
    <property type="entry name" value="Nucleoside Triphosphate Pyrophosphohydrolase"/>
    <property type="match status" value="1"/>
</dbReference>
<comment type="similarity">
    <text evidence="2">Belongs to the mitochondrion-specific ribosomal protein mL46 family.</text>
</comment>
<keyword evidence="13" id="KW-1185">Reference proteome</keyword>
<dbReference type="AlphaFoldDB" id="A0A151M969"/>
<accession>A0A151M969</accession>
<proteinExistence type="inferred from homology"/>
<evidence type="ECO:0000256" key="4">
    <source>
        <dbReference type="ARBA" id="ARBA00022980"/>
    </source>
</evidence>
<comment type="subcellular location">
    <subcellularLocation>
        <location evidence="1">Mitochondrion</location>
    </subcellularLocation>
</comment>
<feature type="domain" description="Large ribosomal subunit protein mL46 N-terminal" evidence="11">
    <location>
        <begin position="9"/>
        <end position="104"/>
    </location>
</feature>
<evidence type="ECO:0000256" key="5">
    <source>
        <dbReference type="ARBA" id="ARBA00023128"/>
    </source>
</evidence>
<dbReference type="Pfam" id="PF11788">
    <property type="entry name" value="MRP-L46"/>
    <property type="match status" value="1"/>
</dbReference>
<keyword evidence="4 12" id="KW-0689">Ribosomal protein</keyword>
<feature type="region of interest" description="Disordered" evidence="9">
    <location>
        <begin position="48"/>
        <end position="68"/>
    </location>
</feature>